<organism evidence="1 2">
    <name type="scientific">Caulifigura coniformis</name>
    <dbReference type="NCBI Taxonomy" id="2527983"/>
    <lineage>
        <taxon>Bacteria</taxon>
        <taxon>Pseudomonadati</taxon>
        <taxon>Planctomycetota</taxon>
        <taxon>Planctomycetia</taxon>
        <taxon>Planctomycetales</taxon>
        <taxon>Planctomycetaceae</taxon>
        <taxon>Caulifigura</taxon>
    </lineage>
</organism>
<dbReference type="KEGG" id="ccos:Pan44_47710"/>
<dbReference type="InterPro" id="IPR036390">
    <property type="entry name" value="WH_DNA-bd_sf"/>
</dbReference>
<gene>
    <name evidence="1" type="ORF">Pan44_47710</name>
</gene>
<proteinExistence type="predicted"/>
<protein>
    <recommendedName>
        <fullName evidence="3">MarR family protein</fullName>
    </recommendedName>
</protein>
<dbReference type="Proteomes" id="UP000315700">
    <property type="component" value="Chromosome"/>
</dbReference>
<name>A0A517SKS6_9PLAN</name>
<evidence type="ECO:0000313" key="2">
    <source>
        <dbReference type="Proteomes" id="UP000315700"/>
    </source>
</evidence>
<evidence type="ECO:0000313" key="1">
    <source>
        <dbReference type="EMBL" id="QDT56714.1"/>
    </source>
</evidence>
<dbReference type="AlphaFoldDB" id="A0A517SKS6"/>
<accession>A0A517SKS6</accession>
<keyword evidence="2" id="KW-1185">Reference proteome</keyword>
<sequence length="84" mass="9197">MSKEWDEFLRGLYESRTDQLVSVLNQGPRTRTQIGYATGWSPKTINKALARAAAAGLVEESMELKGPKGCPVFQVPTERAVAST</sequence>
<dbReference type="InterPro" id="IPR036388">
    <property type="entry name" value="WH-like_DNA-bd_sf"/>
</dbReference>
<evidence type="ECO:0008006" key="3">
    <source>
        <dbReference type="Google" id="ProtNLM"/>
    </source>
</evidence>
<dbReference type="Gene3D" id="1.10.10.10">
    <property type="entry name" value="Winged helix-like DNA-binding domain superfamily/Winged helix DNA-binding domain"/>
    <property type="match status" value="1"/>
</dbReference>
<dbReference type="EMBL" id="CP036271">
    <property type="protein sequence ID" value="QDT56714.1"/>
    <property type="molecule type" value="Genomic_DNA"/>
</dbReference>
<reference evidence="1 2" key="1">
    <citation type="submission" date="2019-02" db="EMBL/GenBank/DDBJ databases">
        <title>Deep-cultivation of Planctomycetes and their phenomic and genomic characterization uncovers novel biology.</title>
        <authorList>
            <person name="Wiegand S."/>
            <person name="Jogler M."/>
            <person name="Boedeker C."/>
            <person name="Pinto D."/>
            <person name="Vollmers J."/>
            <person name="Rivas-Marin E."/>
            <person name="Kohn T."/>
            <person name="Peeters S.H."/>
            <person name="Heuer A."/>
            <person name="Rast P."/>
            <person name="Oberbeckmann S."/>
            <person name="Bunk B."/>
            <person name="Jeske O."/>
            <person name="Meyerdierks A."/>
            <person name="Storesund J.E."/>
            <person name="Kallscheuer N."/>
            <person name="Luecker S."/>
            <person name="Lage O.M."/>
            <person name="Pohl T."/>
            <person name="Merkel B.J."/>
            <person name="Hornburger P."/>
            <person name="Mueller R.-W."/>
            <person name="Bruemmer F."/>
            <person name="Labrenz M."/>
            <person name="Spormann A.M."/>
            <person name="Op den Camp H."/>
            <person name="Overmann J."/>
            <person name="Amann R."/>
            <person name="Jetten M.S.M."/>
            <person name="Mascher T."/>
            <person name="Medema M.H."/>
            <person name="Devos D.P."/>
            <person name="Kaster A.-K."/>
            <person name="Ovreas L."/>
            <person name="Rohde M."/>
            <person name="Galperin M.Y."/>
            <person name="Jogler C."/>
        </authorList>
    </citation>
    <scope>NUCLEOTIDE SEQUENCE [LARGE SCALE GENOMIC DNA]</scope>
    <source>
        <strain evidence="1 2">Pan44</strain>
    </source>
</reference>
<dbReference type="InParanoid" id="A0A517SKS6"/>
<dbReference type="SUPFAM" id="SSF46785">
    <property type="entry name" value="Winged helix' DNA-binding domain"/>
    <property type="match status" value="1"/>
</dbReference>